<dbReference type="RefSeq" id="XP_064706562.1">
    <property type="nucleotide sequence ID" value="XM_064845708.1"/>
</dbReference>
<dbReference type="AlphaFoldDB" id="A0AAV9NEY4"/>
<evidence type="ECO:0000313" key="3">
    <source>
        <dbReference type="Proteomes" id="UP001358417"/>
    </source>
</evidence>
<dbReference type="InterPro" id="IPR001810">
    <property type="entry name" value="F-box_dom"/>
</dbReference>
<dbReference type="EMBL" id="JAVRRD010000012">
    <property type="protein sequence ID" value="KAK5053120.1"/>
    <property type="molecule type" value="Genomic_DNA"/>
</dbReference>
<dbReference type="GeneID" id="89970306"/>
<accession>A0AAV9NEY4</accession>
<dbReference type="PROSITE" id="PS50181">
    <property type="entry name" value="FBOX"/>
    <property type="match status" value="1"/>
</dbReference>
<sequence>MEFLELPNEILSRIISFLDTPSPFDTDLSQKPALDWPKDNNSNSKLRIQTLKSVSTTNQLLRSLTLPLLFRDVIFDPVWLSDFLAFLKEKDLVQRVASVVAVVSGHYNHIHPAWWARLLNEVPATRLHIIAAPHILAELIGVSSWSTDAWAFDIPHQILSLEQSPETTTQQINYDELPTFLNARPWIGLTANEGSSVFAYTTYEYFFRRTPSLLSALAPSSSISGDAMFANLISFEYVAIFPFYNHVDEVLKCIQKMTCLQKLSIKLCPDANSSTLQDEAEAAGGHLDINDPWNECDTSWRLIAHNVAALTRVGVLQELRMVDVQIEAVREALESTLERILKDSWTYFGQESGLWLRNQK</sequence>
<protein>
    <recommendedName>
        <fullName evidence="1">F-box domain-containing protein</fullName>
    </recommendedName>
</protein>
<gene>
    <name evidence="2" type="ORF">LTR84_002094</name>
</gene>
<name>A0AAV9NEY4_9EURO</name>
<evidence type="ECO:0000259" key="1">
    <source>
        <dbReference type="PROSITE" id="PS50181"/>
    </source>
</evidence>
<reference evidence="2 3" key="1">
    <citation type="submission" date="2023-08" db="EMBL/GenBank/DDBJ databases">
        <title>Black Yeasts Isolated from many extreme environments.</title>
        <authorList>
            <person name="Coleine C."/>
            <person name="Stajich J.E."/>
            <person name="Selbmann L."/>
        </authorList>
    </citation>
    <scope>NUCLEOTIDE SEQUENCE [LARGE SCALE GENOMIC DNA]</scope>
    <source>
        <strain evidence="2 3">CCFEE 5792</strain>
    </source>
</reference>
<dbReference type="Proteomes" id="UP001358417">
    <property type="component" value="Unassembled WGS sequence"/>
</dbReference>
<keyword evidence="3" id="KW-1185">Reference proteome</keyword>
<comment type="caution">
    <text evidence="2">The sequence shown here is derived from an EMBL/GenBank/DDBJ whole genome shotgun (WGS) entry which is preliminary data.</text>
</comment>
<feature type="domain" description="F-box" evidence="1">
    <location>
        <begin position="1"/>
        <end position="22"/>
    </location>
</feature>
<organism evidence="2 3">
    <name type="scientific">Exophiala bonariae</name>
    <dbReference type="NCBI Taxonomy" id="1690606"/>
    <lineage>
        <taxon>Eukaryota</taxon>
        <taxon>Fungi</taxon>
        <taxon>Dikarya</taxon>
        <taxon>Ascomycota</taxon>
        <taxon>Pezizomycotina</taxon>
        <taxon>Eurotiomycetes</taxon>
        <taxon>Chaetothyriomycetidae</taxon>
        <taxon>Chaetothyriales</taxon>
        <taxon>Herpotrichiellaceae</taxon>
        <taxon>Exophiala</taxon>
    </lineage>
</organism>
<evidence type="ECO:0000313" key="2">
    <source>
        <dbReference type="EMBL" id="KAK5053120.1"/>
    </source>
</evidence>
<proteinExistence type="predicted"/>